<comment type="caution">
    <text evidence="5">The sequence shown here is derived from an EMBL/GenBank/DDBJ whole genome shotgun (WGS) entry which is preliminary data.</text>
</comment>
<protein>
    <submittedName>
        <fullName evidence="5">AraC-like DNA-binding protein</fullName>
    </submittedName>
</protein>
<evidence type="ECO:0000313" key="5">
    <source>
        <dbReference type="EMBL" id="MBB4015748.1"/>
    </source>
</evidence>
<dbReference type="PANTHER" id="PTHR46796">
    <property type="entry name" value="HTH-TYPE TRANSCRIPTIONAL ACTIVATOR RHAS-RELATED"/>
    <property type="match status" value="1"/>
</dbReference>
<evidence type="ECO:0000259" key="4">
    <source>
        <dbReference type="PROSITE" id="PS01124"/>
    </source>
</evidence>
<dbReference type="Gene3D" id="1.10.10.60">
    <property type="entry name" value="Homeodomain-like"/>
    <property type="match status" value="1"/>
</dbReference>
<evidence type="ECO:0000256" key="3">
    <source>
        <dbReference type="ARBA" id="ARBA00023163"/>
    </source>
</evidence>
<dbReference type="Proteomes" id="UP000577362">
    <property type="component" value="Unassembled WGS sequence"/>
</dbReference>
<accession>A0A840BW97</accession>
<dbReference type="InterPro" id="IPR009057">
    <property type="entry name" value="Homeodomain-like_sf"/>
</dbReference>
<dbReference type="PROSITE" id="PS01124">
    <property type="entry name" value="HTH_ARAC_FAMILY_2"/>
    <property type="match status" value="1"/>
</dbReference>
<dbReference type="EMBL" id="JACIEN010000001">
    <property type="protein sequence ID" value="MBB4015748.1"/>
    <property type="molecule type" value="Genomic_DNA"/>
</dbReference>
<keyword evidence="6" id="KW-1185">Reference proteome</keyword>
<dbReference type="SUPFAM" id="SSF46689">
    <property type="entry name" value="Homeodomain-like"/>
    <property type="match status" value="1"/>
</dbReference>
<gene>
    <name evidence="5" type="ORF">GGR16_000754</name>
</gene>
<keyword evidence="2 5" id="KW-0238">DNA-binding</keyword>
<feature type="domain" description="HTH araC/xylS-type" evidence="4">
    <location>
        <begin position="213"/>
        <end position="315"/>
    </location>
</feature>
<dbReference type="RefSeq" id="WP_183315741.1">
    <property type="nucleotide sequence ID" value="NZ_JACIEN010000001.1"/>
</dbReference>
<name>A0A840BW97_9HYPH</name>
<dbReference type="InterPro" id="IPR020449">
    <property type="entry name" value="Tscrpt_reg_AraC-type_HTH"/>
</dbReference>
<reference evidence="5 6" key="1">
    <citation type="submission" date="2020-08" db="EMBL/GenBank/DDBJ databases">
        <title>Genomic Encyclopedia of Type Strains, Phase IV (KMG-IV): sequencing the most valuable type-strain genomes for metagenomic binning, comparative biology and taxonomic classification.</title>
        <authorList>
            <person name="Goeker M."/>
        </authorList>
    </citation>
    <scope>NUCLEOTIDE SEQUENCE [LARGE SCALE GENOMIC DNA]</scope>
    <source>
        <strain evidence="5 6">DSM 103737</strain>
    </source>
</reference>
<dbReference type="SMART" id="SM00342">
    <property type="entry name" value="HTH_ARAC"/>
    <property type="match status" value="1"/>
</dbReference>
<evidence type="ECO:0000256" key="1">
    <source>
        <dbReference type="ARBA" id="ARBA00023015"/>
    </source>
</evidence>
<organism evidence="5 6">
    <name type="scientific">Chelatococcus caeni</name>
    <dbReference type="NCBI Taxonomy" id="1348468"/>
    <lineage>
        <taxon>Bacteria</taxon>
        <taxon>Pseudomonadati</taxon>
        <taxon>Pseudomonadota</taxon>
        <taxon>Alphaproteobacteria</taxon>
        <taxon>Hyphomicrobiales</taxon>
        <taxon>Chelatococcaceae</taxon>
        <taxon>Chelatococcus</taxon>
    </lineage>
</organism>
<evidence type="ECO:0000313" key="6">
    <source>
        <dbReference type="Proteomes" id="UP000577362"/>
    </source>
</evidence>
<dbReference type="InterPro" id="IPR050204">
    <property type="entry name" value="AraC_XylS_family_regulators"/>
</dbReference>
<proteinExistence type="predicted"/>
<dbReference type="GO" id="GO:0003700">
    <property type="term" value="F:DNA-binding transcription factor activity"/>
    <property type="evidence" value="ECO:0007669"/>
    <property type="project" value="InterPro"/>
</dbReference>
<dbReference type="PRINTS" id="PR00032">
    <property type="entry name" value="HTHARAC"/>
</dbReference>
<dbReference type="PANTHER" id="PTHR46796:SF6">
    <property type="entry name" value="ARAC SUBFAMILY"/>
    <property type="match status" value="1"/>
</dbReference>
<sequence>MQHYSSQQFQEYTRNGIRDAYAQLVGMDVDPAPDSAFHFTFKTRRLPNLSVALIAGSASRTVRTTSHIRDGQDHLVLCISPDALVGIGERSEQEHLCMPGDGHVWMADRPVVCHVPQHYSAAILTMPVAGLAAFDLDLEALAARRVIRRAEVPVLSLLAGYVRGLMDDPTQWSEDLPGIAGSHLRDLALMALGAAGDVRVVAQRRGVRGARLAAVKKDIRDRLARREEVSLEIVAAAHRVTPRYIRSLFQSADESFTDYVLGQRLARAYRELTDPRTSGRLINVIAYDAGFNNISYFIRAFRRRFGMTPSEARAGLLATG</sequence>
<dbReference type="GO" id="GO:0043565">
    <property type="term" value="F:sequence-specific DNA binding"/>
    <property type="evidence" value="ECO:0007669"/>
    <property type="project" value="InterPro"/>
</dbReference>
<evidence type="ECO:0000256" key="2">
    <source>
        <dbReference type="ARBA" id="ARBA00023125"/>
    </source>
</evidence>
<dbReference type="InterPro" id="IPR018060">
    <property type="entry name" value="HTH_AraC"/>
</dbReference>
<keyword evidence="1" id="KW-0805">Transcription regulation</keyword>
<keyword evidence="3" id="KW-0804">Transcription</keyword>
<dbReference type="Pfam" id="PF12833">
    <property type="entry name" value="HTH_18"/>
    <property type="match status" value="1"/>
</dbReference>
<dbReference type="AlphaFoldDB" id="A0A840BW97"/>